<sequence length="312" mass="34380">MSSDTGARMSYAAALVSSVTYGIYALLAFNTFERLIYTRERWTLSRKVLLAYTTLLFVSETIYFIAGCKWSAIEFVDAPVDPAVFAGQLSSKIALLKDTMYTVTIWIADSFILYRAFIILGGRYLAFIPLVTYVGSLATGIGLLIQTAKPGAVFGQANVINFGTPFWSLSVATNVLSTILIAGRLLYRRRLLRDTTGYGATQLRMYTSTVAIFAESAALYAICAIVYIPMFAKNIPLQYPFSSLLGSMSSIAPTLIILRMAKGKAVTREWSNVPMNDLTPSVHTDARSYDQCEDVKRASDGDLSEIQVMTRV</sequence>
<dbReference type="OrthoDB" id="2796825at2759"/>
<keyword evidence="1" id="KW-1133">Transmembrane helix</keyword>
<feature type="transmembrane region" description="Helical" evidence="1">
    <location>
        <begin position="124"/>
        <end position="145"/>
    </location>
</feature>
<organism evidence="2 3">
    <name type="scientific">Piloderma croceum (strain F 1598)</name>
    <dbReference type="NCBI Taxonomy" id="765440"/>
    <lineage>
        <taxon>Eukaryota</taxon>
        <taxon>Fungi</taxon>
        <taxon>Dikarya</taxon>
        <taxon>Basidiomycota</taxon>
        <taxon>Agaricomycotina</taxon>
        <taxon>Agaricomycetes</taxon>
        <taxon>Agaricomycetidae</taxon>
        <taxon>Atheliales</taxon>
        <taxon>Atheliaceae</taxon>
        <taxon>Piloderma</taxon>
    </lineage>
</organism>
<feature type="transmembrane region" description="Helical" evidence="1">
    <location>
        <begin position="12"/>
        <end position="29"/>
    </location>
</feature>
<dbReference type="HOGENOM" id="CLU_044614_0_3_1"/>
<evidence type="ECO:0000313" key="3">
    <source>
        <dbReference type="Proteomes" id="UP000054166"/>
    </source>
</evidence>
<feature type="transmembrane region" description="Helical" evidence="1">
    <location>
        <begin position="237"/>
        <end position="258"/>
    </location>
</feature>
<dbReference type="AlphaFoldDB" id="A0A0C3GHJ2"/>
<keyword evidence="1" id="KW-0472">Membrane</keyword>
<protein>
    <submittedName>
        <fullName evidence="2">Uncharacterized protein</fullName>
    </submittedName>
</protein>
<gene>
    <name evidence="2" type="ORF">PILCRDRAFT_811815</name>
</gene>
<dbReference type="EMBL" id="KN832973">
    <property type="protein sequence ID" value="KIM90101.1"/>
    <property type="molecule type" value="Genomic_DNA"/>
</dbReference>
<evidence type="ECO:0000256" key="1">
    <source>
        <dbReference type="SAM" id="Phobius"/>
    </source>
</evidence>
<feature type="transmembrane region" description="Helical" evidence="1">
    <location>
        <begin position="99"/>
        <end position="117"/>
    </location>
</feature>
<feature type="transmembrane region" description="Helical" evidence="1">
    <location>
        <begin position="165"/>
        <end position="187"/>
    </location>
</feature>
<name>A0A0C3GHJ2_PILCF</name>
<reference evidence="2 3" key="1">
    <citation type="submission" date="2014-04" db="EMBL/GenBank/DDBJ databases">
        <authorList>
            <consortium name="DOE Joint Genome Institute"/>
            <person name="Kuo A."/>
            <person name="Tarkka M."/>
            <person name="Buscot F."/>
            <person name="Kohler A."/>
            <person name="Nagy L.G."/>
            <person name="Floudas D."/>
            <person name="Copeland A."/>
            <person name="Barry K.W."/>
            <person name="Cichocki N."/>
            <person name="Veneault-Fourrey C."/>
            <person name="LaButti K."/>
            <person name="Lindquist E.A."/>
            <person name="Lipzen A."/>
            <person name="Lundell T."/>
            <person name="Morin E."/>
            <person name="Murat C."/>
            <person name="Sun H."/>
            <person name="Tunlid A."/>
            <person name="Henrissat B."/>
            <person name="Grigoriev I.V."/>
            <person name="Hibbett D.S."/>
            <person name="Martin F."/>
            <person name="Nordberg H.P."/>
            <person name="Cantor M.N."/>
            <person name="Hua S.X."/>
        </authorList>
    </citation>
    <scope>NUCLEOTIDE SEQUENCE [LARGE SCALE GENOMIC DNA]</scope>
    <source>
        <strain evidence="2 3">F 1598</strain>
    </source>
</reference>
<feature type="transmembrane region" description="Helical" evidence="1">
    <location>
        <begin position="49"/>
        <end position="66"/>
    </location>
</feature>
<keyword evidence="3" id="KW-1185">Reference proteome</keyword>
<proteinExistence type="predicted"/>
<dbReference type="InParanoid" id="A0A0C3GHJ2"/>
<accession>A0A0C3GHJ2</accession>
<dbReference type="Proteomes" id="UP000054166">
    <property type="component" value="Unassembled WGS sequence"/>
</dbReference>
<evidence type="ECO:0000313" key="2">
    <source>
        <dbReference type="EMBL" id="KIM90101.1"/>
    </source>
</evidence>
<reference evidence="3" key="2">
    <citation type="submission" date="2015-01" db="EMBL/GenBank/DDBJ databases">
        <title>Evolutionary Origins and Diversification of the Mycorrhizal Mutualists.</title>
        <authorList>
            <consortium name="DOE Joint Genome Institute"/>
            <consortium name="Mycorrhizal Genomics Consortium"/>
            <person name="Kohler A."/>
            <person name="Kuo A."/>
            <person name="Nagy L.G."/>
            <person name="Floudas D."/>
            <person name="Copeland A."/>
            <person name="Barry K.W."/>
            <person name="Cichocki N."/>
            <person name="Veneault-Fourrey C."/>
            <person name="LaButti K."/>
            <person name="Lindquist E.A."/>
            <person name="Lipzen A."/>
            <person name="Lundell T."/>
            <person name="Morin E."/>
            <person name="Murat C."/>
            <person name="Riley R."/>
            <person name="Ohm R."/>
            <person name="Sun H."/>
            <person name="Tunlid A."/>
            <person name="Henrissat B."/>
            <person name="Grigoriev I.V."/>
            <person name="Hibbett D.S."/>
            <person name="Martin F."/>
        </authorList>
    </citation>
    <scope>NUCLEOTIDE SEQUENCE [LARGE SCALE GENOMIC DNA]</scope>
    <source>
        <strain evidence="3">F 1598</strain>
    </source>
</reference>
<keyword evidence="1" id="KW-0812">Transmembrane</keyword>
<feature type="transmembrane region" description="Helical" evidence="1">
    <location>
        <begin position="208"/>
        <end position="231"/>
    </location>
</feature>